<accession>A0A5K7ZQF8</accession>
<dbReference type="AlphaFoldDB" id="A0A5K7ZQF8"/>
<evidence type="ECO:0000256" key="1">
    <source>
        <dbReference type="SAM" id="Phobius"/>
    </source>
</evidence>
<evidence type="ECO:0000259" key="2">
    <source>
        <dbReference type="Pfam" id="PF00535"/>
    </source>
</evidence>
<gene>
    <name evidence="3" type="ORF">DSCO28_00690</name>
</gene>
<dbReference type="RefSeq" id="WP_231714034.1">
    <property type="nucleotide sequence ID" value="NZ_AP021876.1"/>
</dbReference>
<dbReference type="EMBL" id="AP021876">
    <property type="protein sequence ID" value="BBO79503.1"/>
    <property type="molecule type" value="Genomic_DNA"/>
</dbReference>
<dbReference type="PANTHER" id="PTHR48090">
    <property type="entry name" value="UNDECAPRENYL-PHOSPHATE 4-DEOXY-4-FORMAMIDO-L-ARABINOSE TRANSFERASE-RELATED"/>
    <property type="match status" value="1"/>
</dbReference>
<dbReference type="Gene3D" id="3.90.550.10">
    <property type="entry name" value="Spore Coat Polysaccharide Biosynthesis Protein SpsA, Chain A"/>
    <property type="match status" value="1"/>
</dbReference>
<dbReference type="PANTHER" id="PTHR48090:SF7">
    <property type="entry name" value="RFBJ PROTEIN"/>
    <property type="match status" value="1"/>
</dbReference>
<feature type="domain" description="Glycosyltransferase 2-like" evidence="2">
    <location>
        <begin position="7"/>
        <end position="158"/>
    </location>
</feature>
<feature type="transmembrane region" description="Helical" evidence="1">
    <location>
        <begin position="204"/>
        <end position="223"/>
    </location>
</feature>
<feature type="transmembrane region" description="Helical" evidence="1">
    <location>
        <begin position="257"/>
        <end position="274"/>
    </location>
</feature>
<name>A0A5K7ZQF8_9BACT</name>
<organism evidence="3 4">
    <name type="scientific">Desulfosarcina ovata subsp. sediminis</name>
    <dbReference type="NCBI Taxonomy" id="885957"/>
    <lineage>
        <taxon>Bacteria</taxon>
        <taxon>Pseudomonadati</taxon>
        <taxon>Thermodesulfobacteriota</taxon>
        <taxon>Desulfobacteria</taxon>
        <taxon>Desulfobacterales</taxon>
        <taxon>Desulfosarcinaceae</taxon>
        <taxon>Desulfosarcina</taxon>
    </lineage>
</organism>
<dbReference type="GO" id="GO:0016740">
    <property type="term" value="F:transferase activity"/>
    <property type="evidence" value="ECO:0007669"/>
    <property type="project" value="UniProtKB-KW"/>
</dbReference>
<dbReference type="InterPro" id="IPR029044">
    <property type="entry name" value="Nucleotide-diphossugar_trans"/>
</dbReference>
<dbReference type="Pfam" id="PF00535">
    <property type="entry name" value="Glycos_transf_2"/>
    <property type="match status" value="1"/>
</dbReference>
<dbReference type="SUPFAM" id="SSF53448">
    <property type="entry name" value="Nucleotide-diphospho-sugar transferases"/>
    <property type="match status" value="1"/>
</dbReference>
<keyword evidence="1" id="KW-0472">Membrane</keyword>
<protein>
    <submittedName>
        <fullName evidence="3">Glycosyl transferase</fullName>
    </submittedName>
</protein>
<reference evidence="3 4" key="1">
    <citation type="submission" date="2019-11" db="EMBL/GenBank/DDBJ databases">
        <title>Comparative genomics of hydrocarbon-degrading Desulfosarcina strains.</title>
        <authorList>
            <person name="Watanabe M."/>
            <person name="Kojima H."/>
            <person name="Fukui M."/>
        </authorList>
    </citation>
    <scope>NUCLEOTIDE SEQUENCE [LARGE SCALE GENOMIC DNA]</scope>
    <source>
        <strain evidence="3 4">28bB2T</strain>
    </source>
</reference>
<evidence type="ECO:0000313" key="3">
    <source>
        <dbReference type="EMBL" id="BBO79503.1"/>
    </source>
</evidence>
<keyword evidence="1" id="KW-1133">Transmembrane helix</keyword>
<dbReference type="InterPro" id="IPR050256">
    <property type="entry name" value="Glycosyltransferase_2"/>
</dbReference>
<evidence type="ECO:0000313" key="4">
    <source>
        <dbReference type="Proteomes" id="UP000425960"/>
    </source>
</evidence>
<keyword evidence="1" id="KW-0812">Transmembrane</keyword>
<proteinExistence type="predicted"/>
<dbReference type="Proteomes" id="UP000425960">
    <property type="component" value="Chromosome"/>
</dbReference>
<dbReference type="KEGG" id="dov:DSCO28_00690"/>
<dbReference type="CDD" id="cd04179">
    <property type="entry name" value="DPM_DPG-synthase_like"/>
    <property type="match status" value="1"/>
</dbReference>
<keyword evidence="3" id="KW-0808">Transferase</keyword>
<dbReference type="InterPro" id="IPR001173">
    <property type="entry name" value="Glyco_trans_2-like"/>
</dbReference>
<sequence>MMKIEASIIIPAYNEMHSIGAIIAEIKRLHPDFEILIINDGSTDDTARVANDAGAVVYSHPYNIGNGAAVKTGIRNAKGDILVFMDADGQHQPGDISRMLEYFPDYDMVVGERKKGGQASIDRAIGNRVYNWLASYVTKFPVKDLTSGFRAIKAEIARSYIYLLPNTYSYPTTITLGVLRDGQSVRYMAISALKRRSGKSRIRLFSDGVRFLMIIIKICTLYSPLRVFLPVSCLMFSLGLMRYFYSYMTEGRFTNMSALLFISSVIIFMMGLVSEQICQMRFERRVSDRRVKKYNNKNCLSDN</sequence>